<evidence type="ECO:0000259" key="2">
    <source>
        <dbReference type="Pfam" id="PF03703"/>
    </source>
</evidence>
<dbReference type="InterPro" id="IPR005182">
    <property type="entry name" value="YdbS-like_PH"/>
</dbReference>
<keyword evidence="1" id="KW-0472">Membrane</keyword>
<evidence type="ECO:0000256" key="1">
    <source>
        <dbReference type="SAM" id="Phobius"/>
    </source>
</evidence>
<comment type="caution">
    <text evidence="3">The sequence shown here is derived from an EMBL/GenBank/DDBJ whole genome shotgun (WGS) entry which is preliminary data.</text>
</comment>
<dbReference type="AlphaFoldDB" id="A0A918XA32"/>
<organism evidence="3 4">
    <name type="scientific">Nocardiopsis kunsanensis</name>
    <dbReference type="NCBI Taxonomy" id="141693"/>
    <lineage>
        <taxon>Bacteria</taxon>
        <taxon>Bacillati</taxon>
        <taxon>Actinomycetota</taxon>
        <taxon>Actinomycetes</taxon>
        <taxon>Streptosporangiales</taxon>
        <taxon>Nocardiopsidaceae</taxon>
        <taxon>Nocardiopsis</taxon>
    </lineage>
</organism>
<protein>
    <recommendedName>
        <fullName evidence="2">YdbS-like PH domain-containing protein</fullName>
    </recommendedName>
</protein>
<dbReference type="Pfam" id="PF03703">
    <property type="entry name" value="bPH_2"/>
    <property type="match status" value="1"/>
</dbReference>
<feature type="domain" description="YdbS-like PH" evidence="2">
    <location>
        <begin position="83"/>
        <end position="156"/>
    </location>
</feature>
<keyword evidence="4" id="KW-1185">Reference proteome</keyword>
<reference evidence="3 4" key="1">
    <citation type="journal article" date="2014" name="Int. J. Syst. Evol. Microbiol.">
        <title>Complete genome sequence of Corynebacterium casei LMG S-19264T (=DSM 44701T), isolated from a smear-ripened cheese.</title>
        <authorList>
            <consortium name="US DOE Joint Genome Institute (JGI-PGF)"/>
            <person name="Walter F."/>
            <person name="Albersmeier A."/>
            <person name="Kalinowski J."/>
            <person name="Ruckert C."/>
        </authorList>
    </citation>
    <scope>NUCLEOTIDE SEQUENCE [LARGE SCALE GENOMIC DNA]</scope>
    <source>
        <strain evidence="3 4">KCTC 19473</strain>
    </source>
</reference>
<dbReference type="PANTHER" id="PTHR37938">
    <property type="entry name" value="BLL0215 PROTEIN"/>
    <property type="match status" value="1"/>
</dbReference>
<keyword evidence="1" id="KW-1133">Transmembrane helix</keyword>
<dbReference type="EMBL" id="BMXL01000003">
    <property type="protein sequence ID" value="GHD18994.1"/>
    <property type="molecule type" value="Genomic_DNA"/>
</dbReference>
<keyword evidence="1" id="KW-0812">Transmembrane</keyword>
<accession>A0A918XA32</accession>
<proteinExistence type="predicted"/>
<dbReference type="Proteomes" id="UP000654947">
    <property type="component" value="Unassembled WGS sequence"/>
</dbReference>
<dbReference type="PANTHER" id="PTHR37938:SF1">
    <property type="entry name" value="BLL0215 PROTEIN"/>
    <property type="match status" value="1"/>
</dbReference>
<feature type="transmembrane region" description="Helical" evidence="1">
    <location>
        <begin position="26"/>
        <end position="50"/>
    </location>
</feature>
<evidence type="ECO:0000313" key="3">
    <source>
        <dbReference type="EMBL" id="GHD18994.1"/>
    </source>
</evidence>
<gene>
    <name evidence="3" type="ORF">GCM10007147_09750</name>
</gene>
<feature type="transmembrane region" description="Helical" evidence="1">
    <location>
        <begin position="56"/>
        <end position="78"/>
    </location>
</feature>
<sequence length="177" mass="19681">MITGMAIADRHLADDEELVHVARQHWTVLVGEFAVLVLVLAVVGAGLWFMPWNEEWSTVAALAIGGVAALATIVFCLVPMLRWATTVYVLTTQRLMTKEGIVSKQGRSMPLTRVNDVSYNISLWERLMRYGTLSVQSASENESMTLQRVPRPQWFQAEIYRQVSSAQTPGYPSAPSA</sequence>
<name>A0A918XA32_9ACTN</name>
<evidence type="ECO:0000313" key="4">
    <source>
        <dbReference type="Proteomes" id="UP000654947"/>
    </source>
</evidence>